<name>A0A7X0KXD6_9ACTN</name>
<evidence type="ECO:0000259" key="2">
    <source>
        <dbReference type="Pfam" id="PF19631"/>
    </source>
</evidence>
<accession>A0A7X0KXD6</accession>
<organism evidence="3 4">
    <name type="scientific">Actinomadura coerulea</name>
    <dbReference type="NCBI Taxonomy" id="46159"/>
    <lineage>
        <taxon>Bacteria</taxon>
        <taxon>Bacillati</taxon>
        <taxon>Actinomycetota</taxon>
        <taxon>Actinomycetes</taxon>
        <taxon>Streptosporangiales</taxon>
        <taxon>Thermomonosporaceae</taxon>
        <taxon>Actinomadura</taxon>
    </lineage>
</organism>
<protein>
    <recommendedName>
        <fullName evidence="2">Trypsin-co-occurring domain-containing protein</fullName>
    </recommendedName>
</protein>
<feature type="region of interest" description="Disordered" evidence="1">
    <location>
        <begin position="98"/>
        <end position="120"/>
    </location>
</feature>
<comment type="caution">
    <text evidence="3">The sequence shown here is derived from an EMBL/GenBank/DDBJ whole genome shotgun (WGS) entry which is preliminary data.</text>
</comment>
<sequence length="120" mass="12812">MSRASEQNDTESVGAIVPEGSLELASAVEAIRGQLSEAMERAEAHRLQFELGDIEIEFTVTLTDEAKIDGGVKVWVLNAGGSTASSTAAAHRVKLTLKPRDMHTGRSPQVSDTVRATPPR</sequence>
<dbReference type="AlphaFoldDB" id="A0A7X0KXD6"/>
<evidence type="ECO:0000313" key="4">
    <source>
        <dbReference type="Proteomes" id="UP000546324"/>
    </source>
</evidence>
<dbReference type="EMBL" id="JACHMQ010000001">
    <property type="protein sequence ID" value="MBB6394233.1"/>
    <property type="molecule type" value="Genomic_DNA"/>
</dbReference>
<dbReference type="RefSeq" id="WP_185023918.1">
    <property type="nucleotide sequence ID" value="NZ_JACHMQ010000001.1"/>
</dbReference>
<evidence type="ECO:0000256" key="1">
    <source>
        <dbReference type="SAM" id="MobiDB-lite"/>
    </source>
</evidence>
<keyword evidence="4" id="KW-1185">Reference proteome</keyword>
<dbReference type="InterPro" id="IPR045608">
    <property type="entry name" value="Trypco2"/>
</dbReference>
<gene>
    <name evidence="3" type="ORF">BKA00_001147</name>
</gene>
<proteinExistence type="predicted"/>
<feature type="domain" description="Trypsin-co-occurring" evidence="2">
    <location>
        <begin position="23"/>
        <end position="99"/>
    </location>
</feature>
<evidence type="ECO:0000313" key="3">
    <source>
        <dbReference type="EMBL" id="MBB6394233.1"/>
    </source>
</evidence>
<dbReference type="Pfam" id="PF19631">
    <property type="entry name" value="Trypco2"/>
    <property type="match status" value="1"/>
</dbReference>
<reference evidence="3 4" key="1">
    <citation type="submission" date="2020-08" db="EMBL/GenBank/DDBJ databases">
        <title>Sequencing the genomes of 1000 actinobacteria strains.</title>
        <authorList>
            <person name="Klenk H.-P."/>
        </authorList>
    </citation>
    <scope>NUCLEOTIDE SEQUENCE [LARGE SCALE GENOMIC DNA]</scope>
    <source>
        <strain evidence="3 4">DSM 43675</strain>
    </source>
</reference>
<dbReference type="Proteomes" id="UP000546324">
    <property type="component" value="Unassembled WGS sequence"/>
</dbReference>